<keyword evidence="10" id="KW-0408">Iron</keyword>
<evidence type="ECO:0000256" key="10">
    <source>
        <dbReference type="ARBA" id="ARBA00023004"/>
    </source>
</evidence>
<dbReference type="GO" id="GO:0005886">
    <property type="term" value="C:plasma membrane"/>
    <property type="evidence" value="ECO:0007669"/>
    <property type="project" value="UniProtKB-SubCell"/>
</dbReference>
<dbReference type="GO" id="GO:0046872">
    <property type="term" value="F:metal ion binding"/>
    <property type="evidence" value="ECO:0007669"/>
    <property type="project" value="UniProtKB-KW"/>
</dbReference>
<keyword evidence="8" id="KW-0249">Electron transport</keyword>
<evidence type="ECO:0000256" key="5">
    <source>
        <dbReference type="ARBA" id="ARBA00022617"/>
    </source>
</evidence>
<keyword evidence="9 13" id="KW-1133">Transmembrane helix</keyword>
<evidence type="ECO:0000256" key="13">
    <source>
        <dbReference type="SAM" id="Phobius"/>
    </source>
</evidence>
<dbReference type="GO" id="GO:0022904">
    <property type="term" value="P:respiratory electron transport chain"/>
    <property type="evidence" value="ECO:0007669"/>
    <property type="project" value="InterPro"/>
</dbReference>
<dbReference type="RefSeq" id="WP_106336017.1">
    <property type="nucleotide sequence ID" value="NZ_PVZS01000006.1"/>
</dbReference>
<evidence type="ECO:0000256" key="9">
    <source>
        <dbReference type="ARBA" id="ARBA00022989"/>
    </source>
</evidence>
<dbReference type="SUPFAM" id="SSF81342">
    <property type="entry name" value="Transmembrane di-heme cytochromes"/>
    <property type="match status" value="1"/>
</dbReference>
<evidence type="ECO:0000256" key="7">
    <source>
        <dbReference type="ARBA" id="ARBA00022723"/>
    </source>
</evidence>
<dbReference type="Proteomes" id="UP000239772">
    <property type="component" value="Unassembled WGS sequence"/>
</dbReference>
<dbReference type="InterPro" id="IPR011577">
    <property type="entry name" value="Cyt_b561_bac/Ni-Hgenase"/>
</dbReference>
<keyword evidence="3" id="KW-0813">Transport</keyword>
<evidence type="ECO:0000256" key="6">
    <source>
        <dbReference type="ARBA" id="ARBA00022692"/>
    </source>
</evidence>
<feature type="domain" description="Cytochrome b561 bacterial/Ni-hydrogenase" evidence="14">
    <location>
        <begin position="10"/>
        <end position="178"/>
    </location>
</feature>
<dbReference type="AlphaFoldDB" id="A0A2T1HVT5"/>
<comment type="similarity">
    <text evidence="12">Belongs to the cytochrome b561 family.</text>
</comment>
<keyword evidence="16" id="KW-1185">Reference proteome</keyword>
<dbReference type="GO" id="GO:0020037">
    <property type="term" value="F:heme binding"/>
    <property type="evidence" value="ECO:0007669"/>
    <property type="project" value="TreeGrafter"/>
</dbReference>
<gene>
    <name evidence="15" type="ORF">SLNSH_07285</name>
</gene>
<dbReference type="InterPro" id="IPR016174">
    <property type="entry name" value="Di-haem_cyt_TM"/>
</dbReference>
<sequence>METRTGPIDHYDAVSRFFHWTMASLIVVVFIMGLTVDTLPKSFERTYVNLHMVLGILITAFYLARLGWRWNHKPPPADPTLGRFVDATSRLGHIGLWALMLVVPLIGVAVIFFRGRGIDFYLFQVSSPFEANRAVARPMKEAHELAAYALVGLAALHAVAALWHHFVRRDNVLRRMLPAT</sequence>
<organism evidence="15 16">
    <name type="scientific">Alsobacter soli</name>
    <dbReference type="NCBI Taxonomy" id="2109933"/>
    <lineage>
        <taxon>Bacteria</taxon>
        <taxon>Pseudomonadati</taxon>
        <taxon>Pseudomonadota</taxon>
        <taxon>Alphaproteobacteria</taxon>
        <taxon>Hyphomicrobiales</taxon>
        <taxon>Alsobacteraceae</taxon>
        <taxon>Alsobacter</taxon>
    </lineage>
</organism>
<feature type="transmembrane region" description="Helical" evidence="13">
    <location>
        <begin position="48"/>
        <end position="68"/>
    </location>
</feature>
<name>A0A2T1HVT5_9HYPH</name>
<keyword evidence="5" id="KW-0349">Heme</keyword>
<accession>A0A2T1HVT5</accession>
<dbReference type="PANTHER" id="PTHR30529">
    <property type="entry name" value="CYTOCHROME B561"/>
    <property type="match status" value="1"/>
</dbReference>
<evidence type="ECO:0000256" key="2">
    <source>
        <dbReference type="ARBA" id="ARBA00004651"/>
    </source>
</evidence>
<dbReference type="Gene3D" id="1.20.950.20">
    <property type="entry name" value="Transmembrane di-heme cytochromes, Chain C"/>
    <property type="match status" value="1"/>
</dbReference>
<evidence type="ECO:0000256" key="12">
    <source>
        <dbReference type="ARBA" id="ARBA00037975"/>
    </source>
</evidence>
<evidence type="ECO:0000256" key="1">
    <source>
        <dbReference type="ARBA" id="ARBA00001970"/>
    </source>
</evidence>
<dbReference type="EMBL" id="PVZS01000006">
    <property type="protein sequence ID" value="PSC05774.1"/>
    <property type="molecule type" value="Genomic_DNA"/>
</dbReference>
<comment type="cofactor">
    <cofactor evidence="1">
        <name>heme b</name>
        <dbReference type="ChEBI" id="CHEBI:60344"/>
    </cofactor>
</comment>
<dbReference type="GO" id="GO:0009055">
    <property type="term" value="F:electron transfer activity"/>
    <property type="evidence" value="ECO:0007669"/>
    <property type="project" value="InterPro"/>
</dbReference>
<evidence type="ECO:0000256" key="8">
    <source>
        <dbReference type="ARBA" id="ARBA00022982"/>
    </source>
</evidence>
<evidence type="ECO:0000256" key="11">
    <source>
        <dbReference type="ARBA" id="ARBA00023136"/>
    </source>
</evidence>
<evidence type="ECO:0000313" key="15">
    <source>
        <dbReference type="EMBL" id="PSC05774.1"/>
    </source>
</evidence>
<dbReference type="Pfam" id="PF01292">
    <property type="entry name" value="Ni_hydr_CYTB"/>
    <property type="match status" value="1"/>
</dbReference>
<feature type="transmembrane region" description="Helical" evidence="13">
    <location>
        <begin position="17"/>
        <end position="36"/>
    </location>
</feature>
<protein>
    <submittedName>
        <fullName evidence="15">Cytochrome B</fullName>
    </submittedName>
</protein>
<evidence type="ECO:0000256" key="4">
    <source>
        <dbReference type="ARBA" id="ARBA00022475"/>
    </source>
</evidence>
<comment type="caution">
    <text evidence="15">The sequence shown here is derived from an EMBL/GenBank/DDBJ whole genome shotgun (WGS) entry which is preliminary data.</text>
</comment>
<keyword evidence="7" id="KW-0479">Metal-binding</keyword>
<keyword evidence="4" id="KW-1003">Cell membrane</keyword>
<dbReference type="InterPro" id="IPR052168">
    <property type="entry name" value="Cytochrome_b561_oxidase"/>
</dbReference>
<keyword evidence="6 13" id="KW-0812">Transmembrane</keyword>
<evidence type="ECO:0000313" key="16">
    <source>
        <dbReference type="Proteomes" id="UP000239772"/>
    </source>
</evidence>
<feature type="transmembrane region" description="Helical" evidence="13">
    <location>
        <begin position="145"/>
        <end position="166"/>
    </location>
</feature>
<keyword evidence="11 13" id="KW-0472">Membrane</keyword>
<evidence type="ECO:0000259" key="14">
    <source>
        <dbReference type="Pfam" id="PF01292"/>
    </source>
</evidence>
<proteinExistence type="inferred from homology"/>
<evidence type="ECO:0000256" key="3">
    <source>
        <dbReference type="ARBA" id="ARBA00022448"/>
    </source>
</evidence>
<dbReference type="OrthoDB" id="1247465at2"/>
<dbReference type="PANTHER" id="PTHR30529:SF1">
    <property type="entry name" value="CYTOCHROME B561 HOMOLOG 2"/>
    <property type="match status" value="1"/>
</dbReference>
<reference evidence="16" key="1">
    <citation type="submission" date="2018-03" db="EMBL/GenBank/DDBJ databases">
        <authorList>
            <person name="Sun L."/>
            <person name="Liu H."/>
            <person name="Chen W."/>
            <person name="Huang K."/>
            <person name="Liu W."/>
            <person name="Gao X."/>
        </authorList>
    </citation>
    <scope>NUCLEOTIDE SEQUENCE [LARGE SCALE GENOMIC DNA]</scope>
    <source>
        <strain evidence="16">SH9</strain>
    </source>
</reference>
<comment type="subcellular location">
    <subcellularLocation>
        <location evidence="2">Cell membrane</location>
        <topology evidence="2">Multi-pass membrane protein</topology>
    </subcellularLocation>
</comment>
<feature type="transmembrane region" description="Helical" evidence="13">
    <location>
        <begin position="94"/>
        <end position="113"/>
    </location>
</feature>